<feature type="transmembrane region" description="Helical" evidence="6">
    <location>
        <begin position="388"/>
        <end position="411"/>
    </location>
</feature>
<keyword evidence="6" id="KW-1133">Transmembrane helix</keyword>
<feature type="chain" id="PRO_5041919537" description="Sushi domain-containing protein" evidence="7">
    <location>
        <begin position="23"/>
        <end position="453"/>
    </location>
</feature>
<proteinExistence type="predicted"/>
<feature type="disulfide bond" evidence="5">
    <location>
        <begin position="145"/>
        <end position="188"/>
    </location>
</feature>
<dbReference type="InterPro" id="IPR051503">
    <property type="entry name" value="ComplSys_Reg/VirEntry_Med"/>
</dbReference>
<comment type="subcellular location">
    <subcellularLocation>
        <location evidence="1">Virion</location>
    </subcellularLocation>
</comment>
<dbReference type="Gene3D" id="2.10.70.10">
    <property type="entry name" value="Complement Module, domain 1"/>
    <property type="match status" value="4"/>
</dbReference>
<keyword evidence="2 5" id="KW-0768">Sushi</keyword>
<name>A0AAE0STD1_9BIVA</name>
<dbReference type="PANTHER" id="PTHR45785:SF2">
    <property type="entry name" value="COMPLEMENT FACTOR H-RELATED"/>
    <property type="match status" value="1"/>
</dbReference>
<feature type="signal peptide" evidence="7">
    <location>
        <begin position="1"/>
        <end position="22"/>
    </location>
</feature>
<reference evidence="9" key="2">
    <citation type="journal article" date="2021" name="Genome Biol. Evol.">
        <title>Developing a high-quality reference genome for a parasitic bivalve with doubly uniparental inheritance (Bivalvia: Unionida).</title>
        <authorList>
            <person name="Smith C.H."/>
        </authorList>
    </citation>
    <scope>NUCLEOTIDE SEQUENCE</scope>
    <source>
        <strain evidence="9">CHS0354</strain>
        <tissue evidence="9">Mantle</tissue>
    </source>
</reference>
<keyword evidence="6" id="KW-0472">Membrane</keyword>
<comment type="caution">
    <text evidence="9">The sequence shown here is derived from an EMBL/GenBank/DDBJ whole genome shotgun (WGS) entry which is preliminary data.</text>
</comment>
<feature type="disulfide bond" evidence="5">
    <location>
        <begin position="113"/>
        <end position="140"/>
    </location>
</feature>
<accession>A0AAE0STD1</accession>
<dbReference type="PANTHER" id="PTHR45785">
    <property type="entry name" value="COMPLEMENT FACTOR H-RELATED"/>
    <property type="match status" value="1"/>
</dbReference>
<feature type="domain" description="Sushi" evidence="8">
    <location>
        <begin position="84"/>
        <end position="142"/>
    </location>
</feature>
<dbReference type="InterPro" id="IPR035976">
    <property type="entry name" value="Sushi/SCR/CCP_sf"/>
</dbReference>
<comment type="caution">
    <text evidence="5">Lacks conserved residue(s) required for the propagation of feature annotation.</text>
</comment>
<dbReference type="SUPFAM" id="SSF57535">
    <property type="entry name" value="Complement control module/SCR domain"/>
    <property type="match status" value="4"/>
</dbReference>
<evidence type="ECO:0000256" key="2">
    <source>
        <dbReference type="ARBA" id="ARBA00022659"/>
    </source>
</evidence>
<evidence type="ECO:0000259" key="8">
    <source>
        <dbReference type="PROSITE" id="PS50923"/>
    </source>
</evidence>
<dbReference type="AlphaFoldDB" id="A0AAE0STD1"/>
<dbReference type="InterPro" id="IPR000436">
    <property type="entry name" value="Sushi_SCR_CCP_dom"/>
</dbReference>
<reference evidence="9" key="3">
    <citation type="submission" date="2023-05" db="EMBL/GenBank/DDBJ databases">
        <authorList>
            <person name="Smith C.H."/>
        </authorList>
    </citation>
    <scope>NUCLEOTIDE SEQUENCE</scope>
    <source>
        <strain evidence="9">CHS0354</strain>
        <tissue evidence="9">Mantle</tissue>
    </source>
</reference>
<feature type="domain" description="Sushi" evidence="8">
    <location>
        <begin position="22"/>
        <end position="83"/>
    </location>
</feature>
<dbReference type="PROSITE" id="PS50923">
    <property type="entry name" value="SUSHI"/>
    <property type="match status" value="3"/>
</dbReference>
<keyword evidence="6" id="KW-0812">Transmembrane</keyword>
<organism evidence="9 10">
    <name type="scientific">Potamilus streckersoni</name>
    <dbReference type="NCBI Taxonomy" id="2493646"/>
    <lineage>
        <taxon>Eukaryota</taxon>
        <taxon>Metazoa</taxon>
        <taxon>Spiralia</taxon>
        <taxon>Lophotrochozoa</taxon>
        <taxon>Mollusca</taxon>
        <taxon>Bivalvia</taxon>
        <taxon>Autobranchia</taxon>
        <taxon>Heteroconchia</taxon>
        <taxon>Palaeoheterodonta</taxon>
        <taxon>Unionida</taxon>
        <taxon>Unionoidea</taxon>
        <taxon>Unionidae</taxon>
        <taxon>Ambleminae</taxon>
        <taxon>Lampsilini</taxon>
        <taxon>Potamilus</taxon>
    </lineage>
</organism>
<feature type="domain" description="Sushi" evidence="8">
    <location>
        <begin position="143"/>
        <end position="202"/>
    </location>
</feature>
<evidence type="ECO:0000313" key="10">
    <source>
        <dbReference type="Proteomes" id="UP001195483"/>
    </source>
</evidence>
<evidence type="ECO:0000256" key="3">
    <source>
        <dbReference type="ARBA" id="ARBA00022729"/>
    </source>
</evidence>
<sequence>MKKEMLLILPLYVLQFVDMVTGDCDTAPAVREAFHNGSITGPYSEGVVLRYMCKQAYDLIPGGSIYYKCSNGIWTGGNISCSLGRCTDIESPQNSYIVGQAGYYVGETTTFSCLEGYEMNGNGLIMCMSDRTWSPEPPTCVKVRCPEFSTPDAQIFQEFTGVQNEFGSKNKITCESGTFLQGPQYITCLANKTWSGSPSCTIPNCGNPPASYEPCTDVFYTDGHTNFGSQVEVICHENATSIGTSQFLICSVTGTWSNEYHCLCSCIGDCGGSVYTGPRNVKHDTQIDCPCPDGSHFKRKCSNGSLTNVSSCPVTYSTTTLQVQSPTTTLHVTHPKTTLHVTHPKTTLLVPHPTTLLVTHPTTTLLVTHPKTTLLVIHPTMPPAYPHYVLIAVVVSCVVVFTIIALFFFYFRSCKNRRAQLRIRCKVCCQDKISNTSITPEKKETTLISLDYQ</sequence>
<dbReference type="SMART" id="SM00032">
    <property type="entry name" value="CCP"/>
    <property type="match status" value="4"/>
</dbReference>
<dbReference type="Proteomes" id="UP001195483">
    <property type="component" value="Unassembled WGS sequence"/>
</dbReference>
<evidence type="ECO:0000256" key="7">
    <source>
        <dbReference type="SAM" id="SignalP"/>
    </source>
</evidence>
<gene>
    <name evidence="9" type="ORF">CHS0354_040140</name>
</gene>
<keyword evidence="3 7" id="KW-0732">Signal</keyword>
<keyword evidence="10" id="KW-1185">Reference proteome</keyword>
<evidence type="ECO:0000256" key="1">
    <source>
        <dbReference type="ARBA" id="ARBA00004328"/>
    </source>
</evidence>
<reference evidence="9" key="1">
    <citation type="journal article" date="2021" name="Genome Biol. Evol.">
        <title>A High-Quality Reference Genome for a Parasitic Bivalve with Doubly Uniparental Inheritance (Bivalvia: Unionida).</title>
        <authorList>
            <person name="Smith C.H."/>
        </authorList>
    </citation>
    <scope>NUCLEOTIDE SEQUENCE</scope>
    <source>
        <strain evidence="9">CHS0354</strain>
    </source>
</reference>
<protein>
    <recommendedName>
        <fullName evidence="8">Sushi domain-containing protein</fullName>
    </recommendedName>
</protein>
<dbReference type="Pfam" id="PF00084">
    <property type="entry name" value="Sushi"/>
    <property type="match status" value="2"/>
</dbReference>
<evidence type="ECO:0000256" key="6">
    <source>
        <dbReference type="SAM" id="Phobius"/>
    </source>
</evidence>
<keyword evidence="4 5" id="KW-1015">Disulfide bond</keyword>
<dbReference type="CDD" id="cd00033">
    <property type="entry name" value="CCP"/>
    <property type="match status" value="2"/>
</dbReference>
<evidence type="ECO:0000256" key="4">
    <source>
        <dbReference type="ARBA" id="ARBA00023157"/>
    </source>
</evidence>
<dbReference type="EMBL" id="JAEAOA010002330">
    <property type="protein sequence ID" value="KAK3597409.1"/>
    <property type="molecule type" value="Genomic_DNA"/>
</dbReference>
<evidence type="ECO:0000313" key="9">
    <source>
        <dbReference type="EMBL" id="KAK3597409.1"/>
    </source>
</evidence>
<evidence type="ECO:0000256" key="5">
    <source>
        <dbReference type="PROSITE-ProRule" id="PRU00302"/>
    </source>
</evidence>